<name>A0ABU6XGA3_9FABA</name>
<evidence type="ECO:0000313" key="2">
    <source>
        <dbReference type="Proteomes" id="UP001341840"/>
    </source>
</evidence>
<evidence type="ECO:0000313" key="1">
    <source>
        <dbReference type="EMBL" id="MED6196180.1"/>
    </source>
</evidence>
<dbReference type="EMBL" id="JASCZI010211719">
    <property type="protein sequence ID" value="MED6196180.1"/>
    <property type="molecule type" value="Genomic_DNA"/>
</dbReference>
<feature type="non-terminal residue" evidence="1">
    <location>
        <position position="51"/>
    </location>
</feature>
<reference evidence="1 2" key="1">
    <citation type="journal article" date="2023" name="Plants (Basel)">
        <title>Bridging the Gap: Combining Genomics and Transcriptomics Approaches to Understand Stylosanthes scabra, an Orphan Legume from the Brazilian Caatinga.</title>
        <authorList>
            <person name="Ferreira-Neto J.R.C."/>
            <person name="da Silva M.D."/>
            <person name="Binneck E."/>
            <person name="de Melo N.F."/>
            <person name="da Silva R.H."/>
            <person name="de Melo A.L.T.M."/>
            <person name="Pandolfi V."/>
            <person name="Bustamante F.O."/>
            <person name="Brasileiro-Vidal A.C."/>
            <person name="Benko-Iseppon A.M."/>
        </authorList>
    </citation>
    <scope>NUCLEOTIDE SEQUENCE [LARGE SCALE GENOMIC DNA]</scope>
    <source>
        <tissue evidence="1">Leaves</tissue>
    </source>
</reference>
<proteinExistence type="predicted"/>
<accession>A0ABU6XGA3</accession>
<gene>
    <name evidence="1" type="ORF">PIB30_044920</name>
</gene>
<dbReference type="Proteomes" id="UP001341840">
    <property type="component" value="Unassembled WGS sequence"/>
</dbReference>
<sequence>MTLQSHPFLHLQYTSSDSKNYSGRIMKLKWRSVYTGPSTLSQSVGLAKAET</sequence>
<keyword evidence="2" id="KW-1185">Reference proteome</keyword>
<protein>
    <submittedName>
        <fullName evidence="1">Uncharacterized protein</fullName>
    </submittedName>
</protein>
<organism evidence="1 2">
    <name type="scientific">Stylosanthes scabra</name>
    <dbReference type="NCBI Taxonomy" id="79078"/>
    <lineage>
        <taxon>Eukaryota</taxon>
        <taxon>Viridiplantae</taxon>
        <taxon>Streptophyta</taxon>
        <taxon>Embryophyta</taxon>
        <taxon>Tracheophyta</taxon>
        <taxon>Spermatophyta</taxon>
        <taxon>Magnoliopsida</taxon>
        <taxon>eudicotyledons</taxon>
        <taxon>Gunneridae</taxon>
        <taxon>Pentapetalae</taxon>
        <taxon>rosids</taxon>
        <taxon>fabids</taxon>
        <taxon>Fabales</taxon>
        <taxon>Fabaceae</taxon>
        <taxon>Papilionoideae</taxon>
        <taxon>50 kb inversion clade</taxon>
        <taxon>dalbergioids sensu lato</taxon>
        <taxon>Dalbergieae</taxon>
        <taxon>Pterocarpus clade</taxon>
        <taxon>Stylosanthes</taxon>
    </lineage>
</organism>
<comment type="caution">
    <text evidence="1">The sequence shown here is derived from an EMBL/GenBank/DDBJ whole genome shotgun (WGS) entry which is preliminary data.</text>
</comment>